<protein>
    <submittedName>
        <fullName evidence="1">Uncharacterized protein</fullName>
    </submittedName>
</protein>
<organism evidence="1 2">
    <name type="scientific">Vigna unguiculata</name>
    <name type="common">Cowpea</name>
    <dbReference type="NCBI Taxonomy" id="3917"/>
    <lineage>
        <taxon>Eukaryota</taxon>
        <taxon>Viridiplantae</taxon>
        <taxon>Streptophyta</taxon>
        <taxon>Embryophyta</taxon>
        <taxon>Tracheophyta</taxon>
        <taxon>Spermatophyta</taxon>
        <taxon>Magnoliopsida</taxon>
        <taxon>eudicotyledons</taxon>
        <taxon>Gunneridae</taxon>
        <taxon>Pentapetalae</taxon>
        <taxon>rosids</taxon>
        <taxon>fabids</taxon>
        <taxon>Fabales</taxon>
        <taxon>Fabaceae</taxon>
        <taxon>Papilionoideae</taxon>
        <taxon>50 kb inversion clade</taxon>
        <taxon>NPAAA clade</taxon>
        <taxon>indigoferoid/millettioid clade</taxon>
        <taxon>Phaseoleae</taxon>
        <taxon>Vigna</taxon>
    </lineage>
</organism>
<keyword evidence="2" id="KW-1185">Reference proteome</keyword>
<accession>A0A4D6M6J4</accession>
<evidence type="ECO:0000313" key="1">
    <source>
        <dbReference type="EMBL" id="QCD96497.1"/>
    </source>
</evidence>
<gene>
    <name evidence="1" type="ORF">DEO72_LG6g1201</name>
</gene>
<evidence type="ECO:0000313" key="2">
    <source>
        <dbReference type="Proteomes" id="UP000501690"/>
    </source>
</evidence>
<name>A0A4D6M6J4_VIGUN</name>
<reference evidence="1 2" key="1">
    <citation type="submission" date="2019-04" db="EMBL/GenBank/DDBJ databases">
        <title>An improved genome assembly and genetic linkage map for asparagus bean, Vigna unguiculata ssp. sesquipedialis.</title>
        <authorList>
            <person name="Xia Q."/>
            <person name="Zhang R."/>
            <person name="Dong Y."/>
        </authorList>
    </citation>
    <scope>NUCLEOTIDE SEQUENCE [LARGE SCALE GENOMIC DNA]</scope>
    <source>
        <tissue evidence="1">Leaf</tissue>
    </source>
</reference>
<dbReference type="EMBL" id="CP039350">
    <property type="protein sequence ID" value="QCD96497.1"/>
    <property type="molecule type" value="Genomic_DNA"/>
</dbReference>
<dbReference type="Proteomes" id="UP000501690">
    <property type="component" value="Linkage Group LG6"/>
</dbReference>
<sequence length="58" mass="6148">MVVRWYYKDGAVSGELQVRANGDAVVVLAARRWCCRIVVAGGEIGGGGCHGDGRRGEN</sequence>
<dbReference type="AlphaFoldDB" id="A0A4D6M6J4"/>
<proteinExistence type="predicted"/>